<dbReference type="InterPro" id="IPR001702">
    <property type="entry name" value="Porin_Gram-ve"/>
</dbReference>
<comment type="subcellular location">
    <subcellularLocation>
        <location evidence="1">Cell outer membrane</location>
        <topology evidence="1">Multi-pass membrane protein</topology>
    </subcellularLocation>
</comment>
<keyword evidence="3 5" id="KW-0732">Signal</keyword>
<sequence length="361" mass="40092">MIIRKLTLAGMIFSISFPLFAAEIYNKDGNQLQLTGAVHARHYFSDDTSLNGDNTFIRFGFKGQTRINEWLSGYAQWEVNVQANHTESGSDAQTGNATRLAYAGLNAGTFGSLDYGRNWGVDYDLASYTDYAPIFNNLTFSAGDNFMTGRGTGLLTWRNHDTFGLIDGLDFAVQYQGANDSLETTGSSRSAIKQNGEGYGMSLTWHATDEISIVGAGSSSRRTAAQQALSLGKGEYADMWGGGIKYAGKQLYLATIYAETHNLTPIKSLGFANKTRDWEAVAGYQFNNGIRPQVGYFWSRAFDIENTGNVDLIRYLDLAMMYYFNDNMVTYVDYKINMLDNNQQFGITNDDVIGFGLTYHF</sequence>
<proteinExistence type="inferred from homology"/>
<reference evidence="6 7" key="1">
    <citation type="submission" date="2019-05" db="EMBL/GenBank/DDBJ databases">
        <title>Genome sequence of Klebsiella sp strain TOUT106.</title>
        <authorList>
            <person name="Rahi P."/>
            <person name="Chaudhari D."/>
        </authorList>
    </citation>
    <scope>NUCLEOTIDE SEQUENCE [LARGE SCALE GENOMIC DNA]</scope>
    <source>
        <strain evidence="6 7">TOUT106</strain>
    </source>
</reference>
<organism evidence="6 7">
    <name type="scientific">Klebsiella indica</name>
    <dbReference type="NCBI Taxonomy" id="2582917"/>
    <lineage>
        <taxon>Bacteria</taxon>
        <taxon>Pseudomonadati</taxon>
        <taxon>Pseudomonadota</taxon>
        <taxon>Gammaproteobacteria</taxon>
        <taxon>Enterobacterales</taxon>
        <taxon>Enterobacteriaceae</taxon>
        <taxon>Klebsiella/Raoultella group</taxon>
        <taxon>Klebsiella</taxon>
    </lineage>
</organism>
<dbReference type="Proteomes" id="UP000307430">
    <property type="component" value="Unassembled WGS sequence"/>
</dbReference>
<evidence type="ECO:0000256" key="4">
    <source>
        <dbReference type="ARBA" id="ARBA00023136"/>
    </source>
</evidence>
<name>A0A5R9LGD9_9ENTR</name>
<gene>
    <name evidence="6" type="ORF">FE839_14645</name>
</gene>
<dbReference type="InterPro" id="IPR023614">
    <property type="entry name" value="Porin_dom_sf"/>
</dbReference>
<dbReference type="InterPro" id="IPR001897">
    <property type="entry name" value="Porin_gammaproteobac"/>
</dbReference>
<dbReference type="AlphaFoldDB" id="A0A5R9LGD9"/>
<dbReference type="Pfam" id="PF00267">
    <property type="entry name" value="Porin_1"/>
    <property type="match status" value="1"/>
</dbReference>
<keyword evidence="4" id="KW-0472">Membrane</keyword>
<evidence type="ECO:0000256" key="3">
    <source>
        <dbReference type="ARBA" id="ARBA00022729"/>
    </source>
</evidence>
<evidence type="ECO:0000256" key="5">
    <source>
        <dbReference type="SAM" id="SignalP"/>
    </source>
</evidence>
<feature type="signal peptide" evidence="5">
    <location>
        <begin position="1"/>
        <end position="21"/>
    </location>
</feature>
<dbReference type="CDD" id="cd00342">
    <property type="entry name" value="gram_neg_porins"/>
    <property type="match status" value="1"/>
</dbReference>
<dbReference type="InterPro" id="IPR050298">
    <property type="entry name" value="Gram-neg_bact_OMP"/>
</dbReference>
<keyword evidence="7" id="KW-1185">Reference proteome</keyword>
<dbReference type="SUPFAM" id="SSF56935">
    <property type="entry name" value="Porins"/>
    <property type="match status" value="1"/>
</dbReference>
<dbReference type="EMBL" id="VCHQ01000018">
    <property type="protein sequence ID" value="TLV15635.1"/>
    <property type="molecule type" value="Genomic_DNA"/>
</dbReference>
<dbReference type="RefSeq" id="WP_138361536.1">
    <property type="nucleotide sequence ID" value="NZ_VCHQ01000018.1"/>
</dbReference>
<dbReference type="GO" id="GO:0034220">
    <property type="term" value="P:monoatomic ion transmembrane transport"/>
    <property type="evidence" value="ECO:0007669"/>
    <property type="project" value="InterPro"/>
</dbReference>
<comment type="similarity">
    <text evidence="2">Belongs to the Gram-negative porin family.</text>
</comment>
<protein>
    <submittedName>
        <fullName evidence="6">Porin OmpC</fullName>
    </submittedName>
</protein>
<dbReference type="PRINTS" id="PR00182">
    <property type="entry name" value="ECOLNEIPORIN"/>
</dbReference>
<dbReference type="PANTHER" id="PTHR34501:SF2">
    <property type="entry name" value="OUTER MEMBRANE PORIN F-RELATED"/>
    <property type="match status" value="1"/>
</dbReference>
<accession>A0A5R9LGD9</accession>
<dbReference type="InterPro" id="IPR033900">
    <property type="entry name" value="Gram_neg_porin_domain"/>
</dbReference>
<comment type="caution">
    <text evidence="6">The sequence shown here is derived from an EMBL/GenBank/DDBJ whole genome shotgun (WGS) entry which is preliminary data.</text>
</comment>
<dbReference type="GO" id="GO:0009279">
    <property type="term" value="C:cell outer membrane"/>
    <property type="evidence" value="ECO:0007669"/>
    <property type="project" value="UniProtKB-SubCell"/>
</dbReference>
<evidence type="ECO:0000256" key="1">
    <source>
        <dbReference type="ARBA" id="ARBA00004571"/>
    </source>
</evidence>
<dbReference type="GO" id="GO:0015288">
    <property type="term" value="F:porin activity"/>
    <property type="evidence" value="ECO:0007669"/>
    <property type="project" value="InterPro"/>
</dbReference>
<evidence type="ECO:0000313" key="6">
    <source>
        <dbReference type="EMBL" id="TLV15635.1"/>
    </source>
</evidence>
<feature type="chain" id="PRO_5024323145" evidence="5">
    <location>
        <begin position="22"/>
        <end position="361"/>
    </location>
</feature>
<evidence type="ECO:0000313" key="7">
    <source>
        <dbReference type="Proteomes" id="UP000307430"/>
    </source>
</evidence>
<dbReference type="PRINTS" id="PR00183">
    <property type="entry name" value="ECOLIPORIN"/>
</dbReference>
<evidence type="ECO:0000256" key="2">
    <source>
        <dbReference type="ARBA" id="ARBA00007539"/>
    </source>
</evidence>
<dbReference type="PANTHER" id="PTHR34501">
    <property type="entry name" value="PROTEIN YDDL-RELATED"/>
    <property type="match status" value="1"/>
</dbReference>
<dbReference type="Gene3D" id="2.40.160.10">
    <property type="entry name" value="Porin"/>
    <property type="match status" value="1"/>
</dbReference>